<protein>
    <submittedName>
        <fullName evidence="1">Uncharacterized protein</fullName>
    </submittedName>
</protein>
<sequence>MNLSLGKEITVSTNFIKSNPAVPICVGDEVHALIYHIEIGYNNSGHLDTRQYIIVDYKEYNLSKDKREQLIEMAKKYCEEKDILDDESLEIELLDNEEAENFIEKVFNNMKIIKGLITQGS</sequence>
<dbReference type="RefSeq" id="WP_209456454.1">
    <property type="nucleotide sequence ID" value="NZ_BAAACS010000002.1"/>
</dbReference>
<accession>A0ABS4EAI8</accession>
<proteinExistence type="predicted"/>
<reference evidence="1 2" key="1">
    <citation type="submission" date="2021-03" db="EMBL/GenBank/DDBJ databases">
        <title>Genomic Encyclopedia of Type Strains, Phase IV (KMG-IV): sequencing the most valuable type-strain genomes for metagenomic binning, comparative biology and taxonomic classification.</title>
        <authorList>
            <person name="Goeker M."/>
        </authorList>
    </citation>
    <scope>NUCLEOTIDE SEQUENCE [LARGE SCALE GENOMIC DNA]</scope>
    <source>
        <strain evidence="1 2">DSM 1289</strain>
    </source>
</reference>
<dbReference type="Proteomes" id="UP000767291">
    <property type="component" value="Unassembled WGS sequence"/>
</dbReference>
<organism evidence="1 2">
    <name type="scientific">Metaclostridioides mangenotii</name>
    <dbReference type="NCBI Taxonomy" id="1540"/>
    <lineage>
        <taxon>Bacteria</taxon>
        <taxon>Bacillati</taxon>
        <taxon>Bacillota</taxon>
        <taxon>Clostridia</taxon>
        <taxon>Peptostreptococcales</taxon>
        <taxon>Peptostreptococcaceae</taxon>
        <taxon>Metaclostridioides</taxon>
    </lineage>
</organism>
<comment type="caution">
    <text evidence="1">The sequence shown here is derived from an EMBL/GenBank/DDBJ whole genome shotgun (WGS) entry which is preliminary data.</text>
</comment>
<evidence type="ECO:0000313" key="2">
    <source>
        <dbReference type="Proteomes" id="UP000767291"/>
    </source>
</evidence>
<gene>
    <name evidence="1" type="ORF">J2Z43_001347</name>
</gene>
<evidence type="ECO:0000313" key="1">
    <source>
        <dbReference type="EMBL" id="MBP1854954.1"/>
    </source>
</evidence>
<keyword evidence="2" id="KW-1185">Reference proteome</keyword>
<name>A0ABS4EAI8_9FIRM</name>
<dbReference type="EMBL" id="JAGGJX010000002">
    <property type="protein sequence ID" value="MBP1854954.1"/>
    <property type="molecule type" value="Genomic_DNA"/>
</dbReference>